<dbReference type="InterPro" id="IPR051922">
    <property type="entry name" value="Bact_Sporulation_Assoc"/>
</dbReference>
<dbReference type="EMBL" id="JBHSCN010000004">
    <property type="protein sequence ID" value="MFC4242983.1"/>
    <property type="molecule type" value="Genomic_DNA"/>
</dbReference>
<accession>A0ABV8Q5W8</accession>
<evidence type="ECO:0000313" key="2">
    <source>
        <dbReference type="EMBL" id="MFC4242983.1"/>
    </source>
</evidence>
<name>A0ABV8Q5W8_9MICO</name>
<dbReference type="SUPFAM" id="SSF49899">
    <property type="entry name" value="Concanavalin A-like lectins/glucanases"/>
    <property type="match status" value="1"/>
</dbReference>
<dbReference type="Pfam" id="PF04122">
    <property type="entry name" value="CW_binding_2"/>
    <property type="match status" value="3"/>
</dbReference>
<dbReference type="InterPro" id="IPR013320">
    <property type="entry name" value="ConA-like_dom_sf"/>
</dbReference>
<feature type="signal peptide" evidence="1">
    <location>
        <begin position="1"/>
        <end position="29"/>
    </location>
</feature>
<evidence type="ECO:0000313" key="3">
    <source>
        <dbReference type="Proteomes" id="UP001595900"/>
    </source>
</evidence>
<dbReference type="PANTHER" id="PTHR30032:SF8">
    <property type="entry name" value="GERMINATION-SPECIFIC N-ACETYLMURAMOYL-L-ALANINE AMIDASE"/>
    <property type="match status" value="1"/>
</dbReference>
<dbReference type="PANTHER" id="PTHR30032">
    <property type="entry name" value="N-ACETYLMURAMOYL-L-ALANINE AMIDASE-RELATED"/>
    <property type="match status" value="1"/>
</dbReference>
<sequence>MLSRRTSVLIVSAALVAAGSVAITVPASAATKPSVSRTYGSDRYATAVAIAKSGYSHGAPVVFLASGANFPDALSAGPAAAKLGGPLLLTQPGSLPSNVATELKSLKPTKVYVAGGPDAVKASVLTAAKRAVPAATITRLSGSDRYATARAVISKAFTTAPKAYLATGTGFADALSAAAAAGSAGDPVVLVHGTAKSLDSATLATLSRLKVSNIMIAGGSDAISSGIYSQLYARYGASHVVREGGADRYATSALIGKSQFKSASTAYFASGAQFPDALSASAVAGPHHAPLFTVQPGCVPSETASAVSQLGVSHVVLVGGPNALSSNVAALGTCSSGSAGHTIQNTSSTYAIQSSMTLTGSGQGFHAKIELVTASAAVTFGIQYDAKAAAPYTGKPAFLIENISNASGESGNSYGHTGAASVGKAYQVLLTLQSNGSGTVYVNGKQVGTFTNKNLANKTVYARVQAVGKQDGDRADASFANTLVKEKGSVHSAQTSAVYPNHFTTNTAVGKTTNPITISGTVSGFSGTWSTANPEGVTVQFQ</sequence>
<dbReference type="Proteomes" id="UP001595900">
    <property type="component" value="Unassembled WGS sequence"/>
</dbReference>
<protein>
    <submittedName>
        <fullName evidence="2">Cell wall-binding repeat-containing protein</fullName>
    </submittedName>
</protein>
<reference evidence="3" key="1">
    <citation type="journal article" date="2019" name="Int. J. Syst. Evol. Microbiol.">
        <title>The Global Catalogue of Microorganisms (GCM) 10K type strain sequencing project: providing services to taxonomists for standard genome sequencing and annotation.</title>
        <authorList>
            <consortium name="The Broad Institute Genomics Platform"/>
            <consortium name="The Broad Institute Genome Sequencing Center for Infectious Disease"/>
            <person name="Wu L."/>
            <person name="Ma J."/>
        </authorList>
    </citation>
    <scope>NUCLEOTIDE SEQUENCE [LARGE SCALE GENOMIC DNA]</scope>
    <source>
        <strain evidence="3">CGMCC 1.10363</strain>
    </source>
</reference>
<comment type="caution">
    <text evidence="2">The sequence shown here is derived from an EMBL/GenBank/DDBJ whole genome shotgun (WGS) entry which is preliminary data.</text>
</comment>
<dbReference type="InterPro" id="IPR007253">
    <property type="entry name" value="Cell_wall-bd_2"/>
</dbReference>
<dbReference type="Gene3D" id="3.40.50.12090">
    <property type="match status" value="1"/>
</dbReference>
<organism evidence="2 3">
    <name type="scientific">Gryllotalpicola reticulitermitis</name>
    <dbReference type="NCBI Taxonomy" id="1184153"/>
    <lineage>
        <taxon>Bacteria</taxon>
        <taxon>Bacillati</taxon>
        <taxon>Actinomycetota</taxon>
        <taxon>Actinomycetes</taxon>
        <taxon>Micrococcales</taxon>
        <taxon>Microbacteriaceae</taxon>
        <taxon>Gryllotalpicola</taxon>
    </lineage>
</organism>
<evidence type="ECO:0000256" key="1">
    <source>
        <dbReference type="SAM" id="SignalP"/>
    </source>
</evidence>
<feature type="chain" id="PRO_5045495602" evidence="1">
    <location>
        <begin position="30"/>
        <end position="542"/>
    </location>
</feature>
<gene>
    <name evidence="2" type="ORF">ACFOYW_06335</name>
</gene>
<dbReference type="Gene3D" id="2.60.120.200">
    <property type="match status" value="1"/>
</dbReference>
<keyword evidence="3" id="KW-1185">Reference proteome</keyword>
<keyword evidence="1" id="KW-0732">Signal</keyword>
<proteinExistence type="predicted"/>